<sequence length="100" mass="10815">MCSHPPTTTAATTKEIARRQPPHSPKPRAPVTVHDSAASTNALVKRPRTLSFCFIHVDIGDLGGELSDFSATSPPPLQIHSHSPVRHRRTPAEPAPMVLK</sequence>
<protein>
    <submittedName>
        <fullName evidence="2">Uncharacterized protein</fullName>
    </submittedName>
</protein>
<dbReference type="AlphaFoldDB" id="A0A9N7VBI2"/>
<feature type="region of interest" description="Disordered" evidence="1">
    <location>
        <begin position="65"/>
        <end position="100"/>
    </location>
</feature>
<organism evidence="2 3">
    <name type="scientific">Pleuronectes platessa</name>
    <name type="common">European plaice</name>
    <dbReference type="NCBI Taxonomy" id="8262"/>
    <lineage>
        <taxon>Eukaryota</taxon>
        <taxon>Metazoa</taxon>
        <taxon>Chordata</taxon>
        <taxon>Craniata</taxon>
        <taxon>Vertebrata</taxon>
        <taxon>Euteleostomi</taxon>
        <taxon>Actinopterygii</taxon>
        <taxon>Neopterygii</taxon>
        <taxon>Teleostei</taxon>
        <taxon>Neoteleostei</taxon>
        <taxon>Acanthomorphata</taxon>
        <taxon>Carangaria</taxon>
        <taxon>Pleuronectiformes</taxon>
        <taxon>Pleuronectoidei</taxon>
        <taxon>Pleuronectidae</taxon>
        <taxon>Pleuronectes</taxon>
    </lineage>
</organism>
<evidence type="ECO:0000256" key="1">
    <source>
        <dbReference type="SAM" id="MobiDB-lite"/>
    </source>
</evidence>
<evidence type="ECO:0000313" key="3">
    <source>
        <dbReference type="Proteomes" id="UP001153269"/>
    </source>
</evidence>
<accession>A0A9N7VBI2</accession>
<feature type="region of interest" description="Disordered" evidence="1">
    <location>
        <begin position="1"/>
        <end position="35"/>
    </location>
</feature>
<evidence type="ECO:0000313" key="2">
    <source>
        <dbReference type="EMBL" id="CAB1445494.1"/>
    </source>
</evidence>
<dbReference type="Proteomes" id="UP001153269">
    <property type="component" value="Unassembled WGS sequence"/>
</dbReference>
<dbReference type="EMBL" id="CADEAL010003668">
    <property type="protein sequence ID" value="CAB1445494.1"/>
    <property type="molecule type" value="Genomic_DNA"/>
</dbReference>
<keyword evidence="3" id="KW-1185">Reference proteome</keyword>
<gene>
    <name evidence="2" type="ORF">PLEPLA_LOCUS33225</name>
</gene>
<proteinExistence type="predicted"/>
<name>A0A9N7VBI2_PLEPL</name>
<feature type="compositionally biased region" description="Polar residues" evidence="1">
    <location>
        <begin position="1"/>
        <end position="12"/>
    </location>
</feature>
<comment type="caution">
    <text evidence="2">The sequence shown here is derived from an EMBL/GenBank/DDBJ whole genome shotgun (WGS) entry which is preliminary data.</text>
</comment>
<reference evidence="2" key="1">
    <citation type="submission" date="2020-03" db="EMBL/GenBank/DDBJ databases">
        <authorList>
            <person name="Weist P."/>
        </authorList>
    </citation>
    <scope>NUCLEOTIDE SEQUENCE</scope>
</reference>